<dbReference type="Proteomes" id="UP000324194">
    <property type="component" value="Chromosome 1"/>
</dbReference>
<evidence type="ECO:0000313" key="2">
    <source>
        <dbReference type="EMBL" id="VVC75560.1"/>
    </source>
</evidence>
<keyword evidence="3" id="KW-1185">Reference proteome</keyword>
<gene>
    <name evidence="2" type="ORF">AQUSIP_08500</name>
</gene>
<organism evidence="2 3">
    <name type="scientific">Aquicella siphonis</name>
    <dbReference type="NCBI Taxonomy" id="254247"/>
    <lineage>
        <taxon>Bacteria</taxon>
        <taxon>Pseudomonadati</taxon>
        <taxon>Pseudomonadota</taxon>
        <taxon>Gammaproteobacteria</taxon>
        <taxon>Legionellales</taxon>
        <taxon>Coxiellaceae</taxon>
        <taxon>Aquicella</taxon>
    </lineage>
</organism>
<evidence type="ECO:0000313" key="3">
    <source>
        <dbReference type="Proteomes" id="UP000324194"/>
    </source>
</evidence>
<dbReference type="InterPro" id="IPR036526">
    <property type="entry name" value="C-N_Hydrolase_sf"/>
</dbReference>
<name>A0A5E4PF00_9COXI</name>
<feature type="region of interest" description="Disordered" evidence="1">
    <location>
        <begin position="454"/>
        <end position="477"/>
    </location>
</feature>
<proteinExistence type="predicted"/>
<reference evidence="2 3" key="1">
    <citation type="submission" date="2019-08" db="EMBL/GenBank/DDBJ databases">
        <authorList>
            <person name="Guy L."/>
        </authorList>
    </citation>
    <scope>NUCLEOTIDE SEQUENCE [LARGE SCALE GENOMIC DNA]</scope>
    <source>
        <strain evidence="2 3">SGT-108</strain>
    </source>
</reference>
<dbReference type="KEGG" id="asip:AQUSIP_08500"/>
<sequence length="477" mass="53368">MQVRNSESHVVFVYTWNPDWQTFKNKSLEDKIEAFESIVREAATDFENKSAIDQNSISLVIAPENIFSPSSCQGGQEAYSAKEHQLFQDKLQALSHNVSERVLIISGAICYFSADLDSYKITSYLISKNRMDSYDKKKSTGPIRSGDRVVPMTEGKKPGIFEFDGLRIGLEICLDHEECVLREEAGNNPVHIHVLICNGQNIRQSNIATSSKNDGLFVVCELEGNKNCGILKTLESTQCYMTQPVIMREQTKTDSTGNNWRYQRMGINAEVLGNKVLTTMQAVPMNAIGTDICCAVTAIPLNIKSPVSRHQGASGPRLLGTKPTGPSREVVRRFSLRSALTPSFKDWDLSDKWFMSAIPGAVKSVGLLVLTGGGKDVESENLWIDELRKIALQISAPVMGWLGDKQLITFSQDLQQIIRIYEEHRGVIQGEAKMWFDQAISRIDVYVRQRCQPIPKNENTRSGGMDPAMNERPGRRK</sequence>
<protein>
    <submittedName>
        <fullName evidence="2">Uncharacterized protein</fullName>
    </submittedName>
</protein>
<dbReference type="EMBL" id="LR699119">
    <property type="protein sequence ID" value="VVC75560.1"/>
    <property type="molecule type" value="Genomic_DNA"/>
</dbReference>
<dbReference type="Gene3D" id="3.60.110.10">
    <property type="entry name" value="Carbon-nitrogen hydrolase"/>
    <property type="match status" value="1"/>
</dbReference>
<dbReference type="RefSeq" id="WP_148338856.1">
    <property type="nucleotide sequence ID" value="NZ_LR699119.1"/>
</dbReference>
<evidence type="ECO:0000256" key="1">
    <source>
        <dbReference type="SAM" id="MobiDB-lite"/>
    </source>
</evidence>
<dbReference type="OrthoDB" id="5633121at2"/>
<dbReference type="SUPFAM" id="SSF56317">
    <property type="entry name" value="Carbon-nitrogen hydrolase"/>
    <property type="match status" value="1"/>
</dbReference>
<accession>A0A5E4PF00</accession>
<dbReference type="AlphaFoldDB" id="A0A5E4PF00"/>